<evidence type="ECO:0000313" key="1">
    <source>
        <dbReference type="EMBL" id="KAK1371705.1"/>
    </source>
</evidence>
<keyword evidence="2" id="KW-1185">Reference proteome</keyword>
<proteinExistence type="predicted"/>
<dbReference type="AlphaFoldDB" id="A0AAD8HQW4"/>
<evidence type="ECO:0000313" key="2">
    <source>
        <dbReference type="Proteomes" id="UP001237642"/>
    </source>
</evidence>
<dbReference type="Proteomes" id="UP001237642">
    <property type="component" value="Unassembled WGS sequence"/>
</dbReference>
<sequence>MLKDYCGSTLTLSLAPHSPSQGFNWGFKLGVRSGFQIIDWGREASGTGFVSSKKDFKKYYQFPPQFPLIRSISCWTLSRFSKFIVEVPAQNIWAESYSESIASTCSNVTNLHGEKRPREDCVDMDFQASDQDFQGSTSAKKMVTFADEMGDNVSD</sequence>
<accession>A0AAD8HQW4</accession>
<name>A0AAD8HQW4_9APIA</name>
<comment type="caution">
    <text evidence="1">The sequence shown here is derived from an EMBL/GenBank/DDBJ whole genome shotgun (WGS) entry which is preliminary data.</text>
</comment>
<reference evidence="1" key="2">
    <citation type="submission" date="2023-05" db="EMBL/GenBank/DDBJ databases">
        <authorList>
            <person name="Schelkunov M.I."/>
        </authorList>
    </citation>
    <scope>NUCLEOTIDE SEQUENCE</scope>
    <source>
        <strain evidence="1">Hsosn_3</strain>
        <tissue evidence="1">Leaf</tissue>
    </source>
</reference>
<gene>
    <name evidence="1" type="ORF">POM88_037797</name>
</gene>
<reference evidence="1" key="1">
    <citation type="submission" date="2023-02" db="EMBL/GenBank/DDBJ databases">
        <title>Genome of toxic invasive species Heracleum sosnowskyi carries increased number of genes despite the absence of recent whole-genome duplications.</title>
        <authorList>
            <person name="Schelkunov M."/>
            <person name="Shtratnikova V."/>
            <person name="Makarenko M."/>
            <person name="Klepikova A."/>
            <person name="Omelchenko D."/>
            <person name="Novikova G."/>
            <person name="Obukhova E."/>
            <person name="Bogdanov V."/>
            <person name="Penin A."/>
            <person name="Logacheva M."/>
        </authorList>
    </citation>
    <scope>NUCLEOTIDE SEQUENCE</scope>
    <source>
        <strain evidence="1">Hsosn_3</strain>
        <tissue evidence="1">Leaf</tissue>
    </source>
</reference>
<dbReference type="EMBL" id="JAUIZM010000008">
    <property type="protein sequence ID" value="KAK1371705.1"/>
    <property type="molecule type" value="Genomic_DNA"/>
</dbReference>
<organism evidence="1 2">
    <name type="scientific">Heracleum sosnowskyi</name>
    <dbReference type="NCBI Taxonomy" id="360622"/>
    <lineage>
        <taxon>Eukaryota</taxon>
        <taxon>Viridiplantae</taxon>
        <taxon>Streptophyta</taxon>
        <taxon>Embryophyta</taxon>
        <taxon>Tracheophyta</taxon>
        <taxon>Spermatophyta</taxon>
        <taxon>Magnoliopsida</taxon>
        <taxon>eudicotyledons</taxon>
        <taxon>Gunneridae</taxon>
        <taxon>Pentapetalae</taxon>
        <taxon>asterids</taxon>
        <taxon>campanulids</taxon>
        <taxon>Apiales</taxon>
        <taxon>Apiaceae</taxon>
        <taxon>Apioideae</taxon>
        <taxon>apioid superclade</taxon>
        <taxon>Tordylieae</taxon>
        <taxon>Tordyliinae</taxon>
        <taxon>Heracleum</taxon>
    </lineage>
</organism>
<protein>
    <submittedName>
        <fullName evidence="1">Uncharacterized protein</fullName>
    </submittedName>
</protein>